<dbReference type="InterPro" id="IPR013087">
    <property type="entry name" value="Znf_C2H2_type"/>
</dbReference>
<dbReference type="PROSITE" id="PS50157">
    <property type="entry name" value="ZINC_FINGER_C2H2_2"/>
    <property type="match status" value="6"/>
</dbReference>
<organism evidence="9 10">
    <name type="scientific">Labeo rohita</name>
    <name type="common">Indian major carp</name>
    <name type="synonym">Cyprinus rohita</name>
    <dbReference type="NCBI Taxonomy" id="84645"/>
    <lineage>
        <taxon>Eukaryota</taxon>
        <taxon>Metazoa</taxon>
        <taxon>Chordata</taxon>
        <taxon>Craniata</taxon>
        <taxon>Vertebrata</taxon>
        <taxon>Euteleostomi</taxon>
        <taxon>Actinopterygii</taxon>
        <taxon>Neopterygii</taxon>
        <taxon>Teleostei</taxon>
        <taxon>Ostariophysi</taxon>
        <taxon>Cypriniformes</taxon>
        <taxon>Cyprinidae</taxon>
        <taxon>Labeoninae</taxon>
        <taxon>Labeonini</taxon>
        <taxon>Labeo</taxon>
    </lineage>
</organism>
<dbReference type="Proteomes" id="UP000830375">
    <property type="component" value="Unassembled WGS sequence"/>
</dbReference>
<dbReference type="Gene3D" id="3.30.160.60">
    <property type="entry name" value="Classic Zinc Finger"/>
    <property type="match status" value="6"/>
</dbReference>
<feature type="domain" description="C2H2-type" evidence="8">
    <location>
        <begin position="284"/>
        <end position="312"/>
    </location>
</feature>
<keyword evidence="2" id="KW-0479">Metal-binding</keyword>
<accession>A0ABQ8ME27</accession>
<evidence type="ECO:0000313" key="9">
    <source>
        <dbReference type="EMBL" id="KAI2661142.1"/>
    </source>
</evidence>
<keyword evidence="4 7" id="KW-0863">Zinc-finger</keyword>
<evidence type="ECO:0000256" key="7">
    <source>
        <dbReference type="PROSITE-ProRule" id="PRU00042"/>
    </source>
</evidence>
<evidence type="ECO:0000256" key="3">
    <source>
        <dbReference type="ARBA" id="ARBA00022737"/>
    </source>
</evidence>
<feature type="domain" description="C2H2-type" evidence="8">
    <location>
        <begin position="144"/>
        <end position="171"/>
    </location>
</feature>
<dbReference type="InterPro" id="IPR036236">
    <property type="entry name" value="Znf_C2H2_sf"/>
</dbReference>
<keyword evidence="5" id="KW-0862">Zinc</keyword>
<dbReference type="PANTHER" id="PTHR16515">
    <property type="entry name" value="PR DOMAIN ZINC FINGER PROTEIN"/>
    <property type="match status" value="1"/>
</dbReference>
<evidence type="ECO:0000256" key="1">
    <source>
        <dbReference type="ARBA" id="ARBA00004123"/>
    </source>
</evidence>
<reference evidence="9 10" key="1">
    <citation type="submission" date="2022-01" db="EMBL/GenBank/DDBJ databases">
        <title>A high-quality chromosome-level genome assembly of rohu carp, Labeo rohita.</title>
        <authorList>
            <person name="Arick M.A. II"/>
            <person name="Hsu C.-Y."/>
            <person name="Magbanua Z."/>
            <person name="Pechanova O."/>
            <person name="Grover C."/>
            <person name="Miller E."/>
            <person name="Thrash A."/>
            <person name="Ezzel L."/>
            <person name="Alam S."/>
            <person name="Benzie J."/>
            <person name="Hamilton M."/>
            <person name="Karsi A."/>
            <person name="Lawrence M.L."/>
            <person name="Peterson D.G."/>
        </authorList>
    </citation>
    <scope>NUCLEOTIDE SEQUENCE [LARGE SCALE GENOMIC DNA]</scope>
    <source>
        <strain evidence="10">BAU-BD-2019</strain>
        <tissue evidence="9">Blood</tissue>
    </source>
</reference>
<dbReference type="SMART" id="SM00355">
    <property type="entry name" value="ZnF_C2H2"/>
    <property type="match status" value="6"/>
</dbReference>
<keyword evidence="3" id="KW-0677">Repeat</keyword>
<evidence type="ECO:0000256" key="2">
    <source>
        <dbReference type="ARBA" id="ARBA00022723"/>
    </source>
</evidence>
<dbReference type="Pfam" id="PF00096">
    <property type="entry name" value="zf-C2H2"/>
    <property type="match status" value="2"/>
</dbReference>
<evidence type="ECO:0000256" key="5">
    <source>
        <dbReference type="ARBA" id="ARBA00022833"/>
    </source>
</evidence>
<dbReference type="PANTHER" id="PTHR16515:SF49">
    <property type="entry name" value="GASTRULA ZINC FINGER PROTEIN XLCGF49.1-LIKE-RELATED"/>
    <property type="match status" value="1"/>
</dbReference>
<evidence type="ECO:0000256" key="6">
    <source>
        <dbReference type="ARBA" id="ARBA00023242"/>
    </source>
</evidence>
<dbReference type="InterPro" id="IPR050331">
    <property type="entry name" value="Zinc_finger"/>
</dbReference>
<gene>
    <name evidence="9" type="ORF">H4Q32_030183</name>
</gene>
<dbReference type="SUPFAM" id="SSF57667">
    <property type="entry name" value="beta-beta-alpha zinc fingers"/>
    <property type="match status" value="4"/>
</dbReference>
<feature type="domain" description="C2H2-type" evidence="8">
    <location>
        <begin position="172"/>
        <end position="199"/>
    </location>
</feature>
<comment type="subcellular location">
    <subcellularLocation>
        <location evidence="1">Nucleus</location>
    </subcellularLocation>
</comment>
<sequence length="314" mass="36405">MNVKVTKDYRCTGILRECVQQPIQLLYIGAQLTRRAINYYNMEFYRSCYCNSTCFCTCSLEAEHNNLSENALMPLKEECEVLNEMEEKEQYDFLTAEESLSWPQTFSQKTGAKSNFTPFHCEKSLNEHGNLEVQMKIHAEKKPFICQLCGISFTQKGNLKRHMRIHSGEKPYTCQQCGKSFTQKRILNRHMRIHAGEKPYTCQQCGKSFSRKGNLNFHMRVHTGENPFTCQQCGISFTHKGSLNRHMRIHTGEKPYTCQQCGKSFNRKGNLNYHMRVHTGENPFTCQQCGISFTQKGSLNRHMTKLHCIESTQS</sequence>
<evidence type="ECO:0000256" key="4">
    <source>
        <dbReference type="ARBA" id="ARBA00022771"/>
    </source>
</evidence>
<evidence type="ECO:0000313" key="10">
    <source>
        <dbReference type="Proteomes" id="UP000830375"/>
    </source>
</evidence>
<dbReference type="Pfam" id="PF13465">
    <property type="entry name" value="zf-H2C2_2"/>
    <property type="match status" value="2"/>
</dbReference>
<name>A0ABQ8ME27_LABRO</name>
<feature type="domain" description="C2H2-type" evidence="8">
    <location>
        <begin position="200"/>
        <end position="227"/>
    </location>
</feature>
<comment type="caution">
    <text evidence="9">The sequence shown here is derived from an EMBL/GenBank/DDBJ whole genome shotgun (WGS) entry which is preliminary data.</text>
</comment>
<evidence type="ECO:0000259" key="8">
    <source>
        <dbReference type="PROSITE" id="PS50157"/>
    </source>
</evidence>
<protein>
    <recommendedName>
        <fullName evidence="8">C2H2-type domain-containing protein</fullName>
    </recommendedName>
</protein>
<feature type="domain" description="C2H2-type" evidence="8">
    <location>
        <begin position="256"/>
        <end position="283"/>
    </location>
</feature>
<keyword evidence="10" id="KW-1185">Reference proteome</keyword>
<keyword evidence="6" id="KW-0539">Nucleus</keyword>
<dbReference type="PROSITE" id="PS00028">
    <property type="entry name" value="ZINC_FINGER_C2H2_1"/>
    <property type="match status" value="6"/>
</dbReference>
<proteinExistence type="predicted"/>
<dbReference type="EMBL" id="JACTAM010000009">
    <property type="protein sequence ID" value="KAI2661142.1"/>
    <property type="molecule type" value="Genomic_DNA"/>
</dbReference>
<feature type="domain" description="C2H2-type" evidence="8">
    <location>
        <begin position="228"/>
        <end position="255"/>
    </location>
</feature>